<dbReference type="Pfam" id="PF00137">
    <property type="entry name" value="ATP-synt_C"/>
    <property type="match status" value="1"/>
</dbReference>
<dbReference type="InterPro" id="IPR005953">
    <property type="entry name" value="ATP_synth_csu_bac/chlpt"/>
</dbReference>
<dbReference type="SUPFAM" id="SSF81333">
    <property type="entry name" value="F1F0 ATP synthase subunit C"/>
    <property type="match status" value="1"/>
</dbReference>
<reference evidence="16 17" key="1">
    <citation type="submission" date="2015-07" db="EMBL/GenBank/DDBJ databases">
        <title>A draft genome sequence of Mycobacterium wolinskyi.</title>
        <authorList>
            <person name="de Man T.J."/>
            <person name="Perry K.A."/>
            <person name="Coulliette A.D."/>
            <person name="Jensen B."/>
            <person name="Toney N.C."/>
            <person name="Limbago B.M."/>
            <person name="Noble-Wang J."/>
        </authorList>
    </citation>
    <scope>NUCLEOTIDE SEQUENCE [LARGE SCALE GENOMIC DNA]</scope>
    <source>
        <strain evidence="16 17">CDC_01</strain>
    </source>
</reference>
<sequence length="82" mass="8219">MATEELMGNALLAGAITLAGGAIGAGIGDGIAGSQFIAGVARQPEAQSRLFTPFLITVGLVEATFFINVAFMALFVFATPGG</sequence>
<evidence type="ECO:0000256" key="4">
    <source>
        <dbReference type="ARBA" id="ARBA00022475"/>
    </source>
</evidence>
<dbReference type="HAMAP" id="MF_01396">
    <property type="entry name" value="ATP_synth_c_bact"/>
    <property type="match status" value="1"/>
</dbReference>
<dbReference type="GO" id="GO:0033177">
    <property type="term" value="C:proton-transporting two-sector ATPase complex, proton-transporting domain"/>
    <property type="evidence" value="ECO:0007669"/>
    <property type="project" value="InterPro"/>
</dbReference>
<evidence type="ECO:0000256" key="13">
    <source>
        <dbReference type="ARBA" id="ARBA00025198"/>
    </source>
</evidence>
<dbReference type="NCBIfam" id="NF004532">
    <property type="entry name" value="PRK05880.1"/>
    <property type="match status" value="1"/>
</dbReference>
<keyword evidence="7 14" id="KW-0375">Hydrogen ion transport</keyword>
<dbReference type="InterPro" id="IPR002379">
    <property type="entry name" value="ATPase_proteolipid_c-like_dom"/>
</dbReference>
<evidence type="ECO:0000256" key="7">
    <source>
        <dbReference type="ARBA" id="ARBA00022781"/>
    </source>
</evidence>
<keyword evidence="10 14" id="KW-0446">Lipid-binding</keyword>
<evidence type="ECO:0000256" key="3">
    <source>
        <dbReference type="ARBA" id="ARBA00022448"/>
    </source>
</evidence>
<keyword evidence="17" id="KW-1185">Reference proteome</keyword>
<dbReference type="PATRIC" id="fig|59750.3.peg.3422"/>
<evidence type="ECO:0000256" key="14">
    <source>
        <dbReference type="HAMAP-Rule" id="MF_01396"/>
    </source>
</evidence>
<proteinExistence type="inferred from homology"/>
<evidence type="ECO:0000313" key="17">
    <source>
        <dbReference type="Proteomes" id="UP000070612"/>
    </source>
</evidence>
<comment type="caution">
    <text evidence="16">The sequence shown here is derived from an EMBL/GenBank/DDBJ whole genome shotgun (WGS) entry which is preliminary data.</text>
</comment>
<dbReference type="Proteomes" id="UP000070612">
    <property type="component" value="Unassembled WGS sequence"/>
</dbReference>
<feature type="transmembrane region" description="Helical" evidence="14">
    <location>
        <begin position="50"/>
        <end position="78"/>
    </location>
</feature>
<dbReference type="InterPro" id="IPR035921">
    <property type="entry name" value="F/V-ATP_Csub_sf"/>
</dbReference>
<dbReference type="PRINTS" id="PR00124">
    <property type="entry name" value="ATPASEC"/>
</dbReference>
<evidence type="ECO:0000256" key="10">
    <source>
        <dbReference type="ARBA" id="ARBA00023121"/>
    </source>
</evidence>
<dbReference type="GO" id="GO:0045259">
    <property type="term" value="C:proton-transporting ATP synthase complex"/>
    <property type="evidence" value="ECO:0007669"/>
    <property type="project" value="UniProtKB-KW"/>
</dbReference>
<dbReference type="InterPro" id="IPR038662">
    <property type="entry name" value="ATP_synth_F0_csu_sf"/>
</dbReference>
<comment type="similarity">
    <text evidence="2 14">Belongs to the ATPase C chain family.</text>
</comment>
<name>A0A132PEX1_9MYCO</name>
<dbReference type="GO" id="GO:0008289">
    <property type="term" value="F:lipid binding"/>
    <property type="evidence" value="ECO:0007669"/>
    <property type="project" value="UniProtKB-KW"/>
</dbReference>
<keyword evidence="5 14" id="KW-0138">CF(0)</keyword>
<evidence type="ECO:0000256" key="1">
    <source>
        <dbReference type="ARBA" id="ARBA00004651"/>
    </source>
</evidence>
<evidence type="ECO:0000256" key="8">
    <source>
        <dbReference type="ARBA" id="ARBA00022989"/>
    </source>
</evidence>
<dbReference type="EMBL" id="LGTW01000023">
    <property type="protein sequence ID" value="KWX20889.1"/>
    <property type="molecule type" value="Genomic_DNA"/>
</dbReference>
<dbReference type="RefSeq" id="WP_067855685.1">
    <property type="nucleotide sequence ID" value="NZ_JBJZOV010000017.1"/>
</dbReference>
<feature type="domain" description="V-ATPase proteolipid subunit C-like" evidence="15">
    <location>
        <begin position="12"/>
        <end position="73"/>
    </location>
</feature>
<evidence type="ECO:0000313" key="16">
    <source>
        <dbReference type="EMBL" id="KWX20889.1"/>
    </source>
</evidence>
<protein>
    <recommendedName>
        <fullName evidence="14">ATP synthase subunit c</fullName>
    </recommendedName>
    <alternativeName>
        <fullName evidence="14">ATP synthase F(0) sector subunit c</fullName>
    </alternativeName>
    <alternativeName>
        <fullName evidence="14">F-type ATPase subunit c</fullName>
        <shortName evidence="14">F-ATPase subunit c</shortName>
    </alternativeName>
    <alternativeName>
        <fullName evidence="14">Lipid-binding protein</fullName>
    </alternativeName>
</protein>
<keyword evidence="3 14" id="KW-0813">Transport</keyword>
<evidence type="ECO:0000256" key="2">
    <source>
        <dbReference type="ARBA" id="ARBA00006704"/>
    </source>
</evidence>
<dbReference type="AlphaFoldDB" id="A0A132PEX1"/>
<accession>A0A132PEX1</accession>
<evidence type="ECO:0000256" key="11">
    <source>
        <dbReference type="ARBA" id="ARBA00023136"/>
    </source>
</evidence>
<gene>
    <name evidence="14" type="primary">atpE</name>
    <name evidence="16" type="ORF">AFM11_27740</name>
</gene>
<comment type="subcellular location">
    <subcellularLocation>
        <location evidence="1 14">Cell membrane</location>
        <topology evidence="1 14">Multi-pass membrane protein</topology>
    </subcellularLocation>
</comment>
<feature type="site" description="Reversibly protonated during proton transport" evidence="14">
    <location>
        <position position="62"/>
    </location>
</feature>
<comment type="function">
    <text evidence="13 14">F(1)F(0) ATP synthase produces ATP from ADP in the presence of a proton or sodium gradient. F-type ATPases consist of two structural domains, F(1) containing the extramembraneous catalytic core and F(0) containing the membrane proton channel, linked together by a central stalk and a peripheral stalk. During catalysis, ATP synthesis in the catalytic domain of F(1) is coupled via a rotary mechanism of the central stalk subunits to proton translocation.</text>
</comment>
<evidence type="ECO:0000256" key="12">
    <source>
        <dbReference type="ARBA" id="ARBA00023310"/>
    </source>
</evidence>
<dbReference type="GO" id="GO:0046933">
    <property type="term" value="F:proton-transporting ATP synthase activity, rotational mechanism"/>
    <property type="evidence" value="ECO:0007669"/>
    <property type="project" value="UniProtKB-UniRule"/>
</dbReference>
<keyword evidence="4 14" id="KW-1003">Cell membrane</keyword>
<keyword evidence="8 14" id="KW-1133">Transmembrane helix</keyword>
<keyword evidence="6 14" id="KW-0812">Transmembrane</keyword>
<dbReference type="NCBIfam" id="TIGR01260">
    <property type="entry name" value="ATP_synt_c"/>
    <property type="match status" value="1"/>
</dbReference>
<dbReference type="PROSITE" id="PS00605">
    <property type="entry name" value="ATPASE_C"/>
    <property type="match status" value="1"/>
</dbReference>
<dbReference type="FunFam" id="1.20.20.10:FF:000002">
    <property type="entry name" value="ATP synthase subunit c"/>
    <property type="match status" value="1"/>
</dbReference>
<dbReference type="Gene3D" id="1.20.20.10">
    <property type="entry name" value="F1F0 ATP synthase subunit C"/>
    <property type="match status" value="1"/>
</dbReference>
<keyword evidence="12 14" id="KW-0066">ATP synthesis</keyword>
<feature type="transmembrane region" description="Helical" evidence="14">
    <location>
        <begin position="12"/>
        <end position="38"/>
    </location>
</feature>
<evidence type="ECO:0000256" key="9">
    <source>
        <dbReference type="ARBA" id="ARBA00023065"/>
    </source>
</evidence>
<keyword evidence="11 14" id="KW-0472">Membrane</keyword>
<dbReference type="GO" id="GO:0005886">
    <property type="term" value="C:plasma membrane"/>
    <property type="evidence" value="ECO:0007669"/>
    <property type="project" value="UniProtKB-SubCell"/>
</dbReference>
<keyword evidence="9 14" id="KW-0406">Ion transport</keyword>
<organism evidence="16 17">
    <name type="scientific">Mycolicibacterium wolinskyi</name>
    <dbReference type="NCBI Taxonomy" id="59750"/>
    <lineage>
        <taxon>Bacteria</taxon>
        <taxon>Bacillati</taxon>
        <taxon>Actinomycetota</taxon>
        <taxon>Actinomycetes</taxon>
        <taxon>Mycobacteriales</taxon>
        <taxon>Mycobacteriaceae</taxon>
        <taxon>Mycolicibacterium</taxon>
    </lineage>
</organism>
<evidence type="ECO:0000256" key="5">
    <source>
        <dbReference type="ARBA" id="ARBA00022547"/>
    </source>
</evidence>
<evidence type="ECO:0000256" key="6">
    <source>
        <dbReference type="ARBA" id="ARBA00022692"/>
    </source>
</evidence>
<evidence type="ECO:0000259" key="15">
    <source>
        <dbReference type="Pfam" id="PF00137"/>
    </source>
</evidence>
<dbReference type="STRING" id="59750.AWC31_10275"/>
<dbReference type="InterPro" id="IPR020537">
    <property type="entry name" value="ATP_synth_F0_csu_DDCD_BS"/>
</dbReference>
<comment type="function">
    <text evidence="14">Key component of the F(0) channel; it plays a direct role in translocation across the membrane. A homomeric c-ring of between 10-14 subunits forms the central stalk rotor element with the F(1) delta and epsilon subunits.</text>
</comment>
<dbReference type="InterPro" id="IPR000454">
    <property type="entry name" value="ATP_synth_F0_csu"/>
</dbReference>